<dbReference type="EMBL" id="AUSU01009362">
    <property type="protein sequence ID" value="EPS58285.1"/>
    <property type="molecule type" value="Genomic_DNA"/>
</dbReference>
<accession>S8BUL9</accession>
<name>S8BUL9_9LAMI</name>
<comment type="caution">
    <text evidence="1">The sequence shown here is derived from an EMBL/GenBank/DDBJ whole genome shotgun (WGS) entry which is preliminary data.</text>
</comment>
<proteinExistence type="predicted"/>
<feature type="non-terminal residue" evidence="1">
    <location>
        <position position="184"/>
    </location>
</feature>
<organism evidence="1 2">
    <name type="scientific">Genlisea aurea</name>
    <dbReference type="NCBI Taxonomy" id="192259"/>
    <lineage>
        <taxon>Eukaryota</taxon>
        <taxon>Viridiplantae</taxon>
        <taxon>Streptophyta</taxon>
        <taxon>Embryophyta</taxon>
        <taxon>Tracheophyta</taxon>
        <taxon>Spermatophyta</taxon>
        <taxon>Magnoliopsida</taxon>
        <taxon>eudicotyledons</taxon>
        <taxon>Gunneridae</taxon>
        <taxon>Pentapetalae</taxon>
        <taxon>asterids</taxon>
        <taxon>lamiids</taxon>
        <taxon>Lamiales</taxon>
        <taxon>Lentibulariaceae</taxon>
        <taxon>Genlisea</taxon>
    </lineage>
</organism>
<sequence length="184" mass="21151">MWCIHLLLNKLLKLDDERYDGNRFEFLETQSAQFSSSNKDHSRAAVVSNFIQVPHINQQHSWDCGLACVLMVLRARGIRCNIEELVKHCPTKSIWTVDLAYLLQKFSISFMYFTVTLEANPKFSVEAFYKDQLPNDLGRVNMLFQKAREAGIRIECRSVSGNEIADLILSGKYIAIALVDQYKL</sequence>
<protein>
    <submittedName>
        <fullName evidence="1">Guanylyl cyclase</fullName>
    </submittedName>
</protein>
<dbReference type="OrthoDB" id="206796at2759"/>
<reference evidence="1 2" key="1">
    <citation type="journal article" date="2013" name="BMC Genomics">
        <title>The miniature genome of a carnivorous plant Genlisea aurea contains a low number of genes and short non-coding sequences.</title>
        <authorList>
            <person name="Leushkin E.V."/>
            <person name="Sutormin R.A."/>
            <person name="Nabieva E.R."/>
            <person name="Penin A.A."/>
            <person name="Kondrashov A.S."/>
            <person name="Logacheva M.D."/>
        </authorList>
    </citation>
    <scope>NUCLEOTIDE SEQUENCE [LARGE SCALE GENOMIC DNA]</scope>
</reference>
<evidence type="ECO:0000313" key="1">
    <source>
        <dbReference type="EMBL" id="EPS58285.1"/>
    </source>
</evidence>
<dbReference type="PANTHER" id="PTHR31400:SF1">
    <property type="entry name" value="PROTEIN GUCD1"/>
    <property type="match status" value="1"/>
</dbReference>
<keyword evidence="2" id="KW-1185">Reference proteome</keyword>
<gene>
    <name evidence="1" type="ORF">M569_16531</name>
</gene>
<dbReference type="PANTHER" id="PTHR31400">
    <property type="entry name" value="GUANYLYL CYCLASE DOMAIN CONTAINING PROTEIN 1 GUCD1"/>
    <property type="match status" value="1"/>
</dbReference>
<dbReference type="AlphaFoldDB" id="S8BUL9"/>
<dbReference type="Gene3D" id="3.90.70.10">
    <property type="entry name" value="Cysteine proteinases"/>
    <property type="match status" value="1"/>
</dbReference>
<dbReference type="Pfam" id="PF09778">
    <property type="entry name" value="Guanylate_cyc_2"/>
    <property type="match status" value="1"/>
</dbReference>
<dbReference type="Proteomes" id="UP000015453">
    <property type="component" value="Unassembled WGS sequence"/>
</dbReference>
<evidence type="ECO:0000313" key="2">
    <source>
        <dbReference type="Proteomes" id="UP000015453"/>
    </source>
</evidence>
<dbReference type="InterPro" id="IPR018616">
    <property type="entry name" value="GUCD1"/>
</dbReference>